<feature type="domain" description="PE" evidence="2">
    <location>
        <begin position="28"/>
        <end position="84"/>
    </location>
</feature>
<dbReference type="EMBL" id="JAHBOM010000014">
    <property type="protein sequence ID" value="MBU8825034.1"/>
    <property type="molecule type" value="Genomic_DNA"/>
</dbReference>
<name>A0ABS6HQR1_MYCGD</name>
<dbReference type="RefSeq" id="WP_139308486.1">
    <property type="nucleotide sequence ID" value="NZ_JAHBOL010000017.1"/>
</dbReference>
<comment type="caution">
    <text evidence="3">The sequence shown here is derived from an EMBL/GenBank/DDBJ whole genome shotgun (WGS) entry which is preliminary data.</text>
</comment>
<dbReference type="Pfam" id="PF00934">
    <property type="entry name" value="PE"/>
    <property type="match status" value="1"/>
</dbReference>
<protein>
    <submittedName>
        <fullName evidence="3">PE domain-containing protein</fullName>
    </submittedName>
</protein>
<reference evidence="3 4" key="1">
    <citation type="submission" date="2021-05" db="EMBL/GenBank/DDBJ databases">
        <title>Draft Genome Sequences of Clinical Respiratory Isolates of Mycobacterium goodii Recovered in Ireland.</title>
        <authorList>
            <person name="Flanagan P.R."/>
            <person name="Mok S."/>
            <person name="Roycroft E."/>
            <person name="Rogers T.R."/>
            <person name="Fitzgibbon M."/>
        </authorList>
    </citation>
    <scope>NUCLEOTIDE SEQUENCE [LARGE SCALE GENOMIC DNA]</scope>
    <source>
        <strain evidence="3 4">14IE55</strain>
    </source>
</reference>
<evidence type="ECO:0000313" key="3">
    <source>
        <dbReference type="EMBL" id="MBU8825034.1"/>
    </source>
</evidence>
<feature type="region of interest" description="Disordered" evidence="1">
    <location>
        <begin position="167"/>
        <end position="267"/>
    </location>
</feature>
<accession>A0ABS6HQR1</accession>
<evidence type="ECO:0000256" key="1">
    <source>
        <dbReference type="SAM" id="MobiDB-lite"/>
    </source>
</evidence>
<feature type="compositionally biased region" description="Gly residues" evidence="1">
    <location>
        <begin position="175"/>
        <end position="187"/>
    </location>
</feature>
<evidence type="ECO:0000259" key="2">
    <source>
        <dbReference type="Pfam" id="PF00934"/>
    </source>
</evidence>
<gene>
    <name evidence="3" type="ORF">KL859_19445</name>
</gene>
<keyword evidence="4" id="KW-1185">Reference proteome</keyword>
<dbReference type="InterPro" id="IPR000084">
    <property type="entry name" value="PE-PGRS_N"/>
</dbReference>
<proteinExistence type="predicted"/>
<sequence>MGYPEFRVIEEAIGWDPAEVTVPPLPDKAVAAPGGDPLSALVGAVMPNLANDVNKKVAEARAREESFASNLSSARTAYHGADSAGQDQINAAADQIDPADAFGAGAPVESANALSSGEGGFSQLTQLMGMAMQVGQQAAQMPMGAAGTVGQMSQPLIQGVQSIVQQAAQASEGSRQGGQGEGTGGSFDSGVGAVAPELKPEGGNHEENAAADGGTRLDEENDLSEDAAGADVGEGTPAPVDAPLDSQHVEQKQRHQRIAEAAPEVAL</sequence>
<feature type="compositionally biased region" description="Basic and acidic residues" evidence="1">
    <location>
        <begin position="198"/>
        <end position="208"/>
    </location>
</feature>
<evidence type="ECO:0000313" key="4">
    <source>
        <dbReference type="Proteomes" id="UP000696413"/>
    </source>
</evidence>
<dbReference type="Proteomes" id="UP000696413">
    <property type="component" value="Unassembled WGS sequence"/>
</dbReference>
<organism evidence="3 4">
    <name type="scientific">Mycolicibacterium goodii</name>
    <name type="common">Mycobacterium goodii</name>
    <dbReference type="NCBI Taxonomy" id="134601"/>
    <lineage>
        <taxon>Bacteria</taxon>
        <taxon>Bacillati</taxon>
        <taxon>Actinomycetota</taxon>
        <taxon>Actinomycetes</taxon>
        <taxon>Mycobacteriales</taxon>
        <taxon>Mycobacteriaceae</taxon>
        <taxon>Mycolicibacterium</taxon>
    </lineage>
</organism>